<dbReference type="EMBL" id="CALNXI010001557">
    <property type="protein sequence ID" value="CAH3172057.1"/>
    <property type="molecule type" value="Genomic_DNA"/>
</dbReference>
<feature type="transmembrane region" description="Helical" evidence="1">
    <location>
        <begin position="12"/>
        <end position="29"/>
    </location>
</feature>
<evidence type="ECO:0000256" key="1">
    <source>
        <dbReference type="SAM" id="Phobius"/>
    </source>
</evidence>
<protein>
    <recommendedName>
        <fullName evidence="2">Carbohydrate-binding domain-containing protein</fullName>
    </recommendedName>
</protein>
<evidence type="ECO:0000313" key="4">
    <source>
        <dbReference type="Proteomes" id="UP001159427"/>
    </source>
</evidence>
<feature type="domain" description="Carbohydrate-binding" evidence="2">
    <location>
        <begin position="59"/>
        <end position="152"/>
    </location>
</feature>
<evidence type="ECO:0000313" key="3">
    <source>
        <dbReference type="EMBL" id="CAH3172057.1"/>
    </source>
</evidence>
<evidence type="ECO:0000259" key="2">
    <source>
        <dbReference type="Pfam" id="PF06452"/>
    </source>
</evidence>
<dbReference type="PANTHER" id="PTHR35532">
    <property type="entry name" value="SIMILAR TO POLYHYDROXYALKANOATE DEPOLYMERASE"/>
    <property type="match status" value="1"/>
</dbReference>
<name>A0ABN8R2F0_9CNID</name>
<keyword evidence="1" id="KW-0472">Membrane</keyword>
<dbReference type="PANTHER" id="PTHR35532:SF5">
    <property type="entry name" value="CARBOHYDRATE-BINDING DOMAIN-CONTAINING PROTEIN"/>
    <property type="match status" value="1"/>
</dbReference>
<keyword evidence="1" id="KW-1133">Transmembrane helix</keyword>
<gene>
    <name evidence="3" type="ORF">PEVE_00008196</name>
</gene>
<keyword evidence="1" id="KW-0812">Transmembrane</keyword>
<organism evidence="3 4">
    <name type="scientific">Porites evermanni</name>
    <dbReference type="NCBI Taxonomy" id="104178"/>
    <lineage>
        <taxon>Eukaryota</taxon>
        <taxon>Metazoa</taxon>
        <taxon>Cnidaria</taxon>
        <taxon>Anthozoa</taxon>
        <taxon>Hexacorallia</taxon>
        <taxon>Scleractinia</taxon>
        <taxon>Fungiina</taxon>
        <taxon>Poritidae</taxon>
        <taxon>Porites</taxon>
    </lineage>
</organism>
<dbReference type="Proteomes" id="UP001159427">
    <property type="component" value="Unassembled WGS sequence"/>
</dbReference>
<sequence>MQVSFDRMTGKLSFWTCMVFVFYFLMFFLRTDSYPSECTLPFPRSYVVYHLSDREVIDVDGKLDDSAWDSVSWTEDFIDIQGPDFKKPRFRTHAKMRWDDNFLYIGAYLQETDVWANQTNHDSVVFQDNDFEVFMDPDGDTHWYKEFEINAINTTWDLELNKPYLNGGTPNSSWEMPSMKSAIFVAGPINNASVPDKYWTVELALPFTNLVDHSPTASAPPNNKDQWRINFSRVEWHVRNVHGHYEKVPNVPEDNWVWSSQSAINMHLPERWGFIQFSTDAVNTTEFVRTPNWPVYSALVMIYDAQKKFIAVNGYYTADLDQLEIPVAVRTGQCQYEPAVQVIKTYSFEATVSPVDQRLPVGHIRDDRLIWFTDSSSNPKLQV</sequence>
<dbReference type="Pfam" id="PF06452">
    <property type="entry name" value="CBM9_1"/>
    <property type="match status" value="1"/>
</dbReference>
<comment type="caution">
    <text evidence="3">The sequence shown here is derived from an EMBL/GenBank/DDBJ whole genome shotgun (WGS) entry which is preliminary data.</text>
</comment>
<accession>A0ABN8R2F0</accession>
<keyword evidence="4" id="KW-1185">Reference proteome</keyword>
<dbReference type="SUPFAM" id="SSF49344">
    <property type="entry name" value="CBD9-like"/>
    <property type="match status" value="1"/>
</dbReference>
<dbReference type="CDD" id="cd09620">
    <property type="entry name" value="CBM9_like_3"/>
    <property type="match status" value="1"/>
</dbReference>
<proteinExistence type="predicted"/>
<dbReference type="Gene3D" id="2.60.40.1190">
    <property type="match status" value="1"/>
</dbReference>
<reference evidence="3 4" key="1">
    <citation type="submission" date="2022-05" db="EMBL/GenBank/DDBJ databases">
        <authorList>
            <consortium name="Genoscope - CEA"/>
            <person name="William W."/>
        </authorList>
    </citation>
    <scope>NUCLEOTIDE SEQUENCE [LARGE SCALE GENOMIC DNA]</scope>
</reference>
<dbReference type="InterPro" id="IPR010502">
    <property type="entry name" value="Carb-bd_dom_fam9"/>
</dbReference>